<sequence length="1277" mass="144631">MFSMDLEITEGLSMRLIKEEEGGFLISAEKSETAAEECVLSLFRRFLSSNSYNRQAIREVMQRAWRMGTEPTHRGCMHAFNAKFDHIHLWVQLWGLPFDLMSKHVVQEIGDRMGACVKIDERPWSSDQARFMRIRVELEIQKPLRQGGMVIIPKANQTWVHYRYKRLPVFCFTWGVLGHEAKACRSSLGSVGEFQYGDWLRANGRIQGTGLRLNLPCSSKKGGGGQGESSQTSAREDLNGASVKESINDGGIGGHSFRDNVSNIASTERRLFSKSKFQTGGKEVTVDVPGKEVSPTIPLSDSNHKIFGDTYMGLEMTVYEDISTHVHFKQGGTKPKIKATWKRLQPVDHMAGVKLTLLMHGAGSKQSVDHVFEDSEVVVEKQAPSLSMILLSRNCRGLGNLRTVRALQSLVKKQGPGVLFLMETKLDSRDMESIRVLLRFNNLFVVPSHGRSGGLAMLWRTKVGLEIHNYSRHHIDCGVCDNDGKEWRLTGFYGHPEFQKRGESCALLDHRNRLAFHPWLCMGDFNEVMFALEHRGQHPRLEGQMQVFQEVLARCQLGDMGFQGSEFTWDNRRRGSDFVQMRLDRVVSNVQWQQWFPASSVVHLPCLRVVLSAWGTILRNGSPLFRLCEKIKDVRMALVAWSSRVLGQSSNILNEKLALLDDLKKANGDGHLGDHLQSVEKEVDELLVQDEVYWRQRSRATWLAVGNKNTKLFHQYASHCKKKNQVVGLKDDMGRWHTDDAEVGHLMESYSHTLFTTSNSQHMEQVLESVKRRVTLDINYQLCLPFSGLEVYQAVFQMHPSKSSGPDDMSCFFFQTFWHNVGEDVIAAVLSVLNSGRLIINNVTVAYELLHGLKAKRVGKKGQMAVKLNMSKAYDRVEWNFSEGIMYKLGFEGQWINLIMACLKSVSYAILFNGEPHGLITPSQGIRQGDPLSPYLFLLCAEGLLCLFRKAESDNLLHGVSFCRGGPRVSHLLFVDNSIIFCDATILECERLGTLLDYLMLLWPNIGGAHEGPLGRFTGVNEVLCVNLKSFLVAKELLNDGVRWKIGSGTIVEVWNDRWTPYPLSRRVASTGSPAHSTVLVKQTSLHLGQGRDKVHWIHDKKGEFSVRSAYNIAVHTVYGCHGEEASNALDLQRFWKQLWKSKAPGKTKHLVWRACQNILPTHVNLLHRNILSTAKCLVCKQKDKDVSHTLWGCPYARDVWSLASPRLQKSVCSMDDFRHVAQYIFGRLMPIERTQWMSITWALWSARNKFLFEGVLLPLGKVVEIGNNLWGILLRL</sequence>
<evidence type="ECO:0000259" key="3">
    <source>
        <dbReference type="Pfam" id="PF03372"/>
    </source>
</evidence>
<proteinExistence type="predicted"/>
<name>A0A2N9HXK1_FAGSY</name>
<evidence type="ECO:0008006" key="7">
    <source>
        <dbReference type="Google" id="ProtNLM"/>
    </source>
</evidence>
<evidence type="ECO:0000256" key="1">
    <source>
        <dbReference type="SAM" id="MobiDB-lite"/>
    </source>
</evidence>
<dbReference type="EMBL" id="OIVN01004668">
    <property type="protein sequence ID" value="SPD18636.1"/>
    <property type="molecule type" value="Genomic_DNA"/>
</dbReference>
<dbReference type="Pfam" id="PF03372">
    <property type="entry name" value="Exo_endo_phos"/>
    <property type="match status" value="1"/>
</dbReference>
<dbReference type="Pfam" id="PF13966">
    <property type="entry name" value="zf-RVT"/>
    <property type="match status" value="1"/>
</dbReference>
<evidence type="ECO:0000259" key="4">
    <source>
        <dbReference type="Pfam" id="PF13966"/>
    </source>
</evidence>
<dbReference type="Pfam" id="PF14392">
    <property type="entry name" value="zf-CCHC_4"/>
    <property type="match status" value="1"/>
</dbReference>
<feature type="domain" description="Reverse transcriptase" evidence="2">
    <location>
        <begin position="854"/>
        <end position="984"/>
    </location>
</feature>
<dbReference type="InterPro" id="IPR026960">
    <property type="entry name" value="RVT-Znf"/>
</dbReference>
<dbReference type="InterPro" id="IPR052343">
    <property type="entry name" value="Retrotransposon-Effector_Assoc"/>
</dbReference>
<protein>
    <recommendedName>
        <fullName evidence="7">Reverse transcriptase domain-containing protein</fullName>
    </recommendedName>
</protein>
<organism evidence="6">
    <name type="scientific">Fagus sylvatica</name>
    <name type="common">Beechnut</name>
    <dbReference type="NCBI Taxonomy" id="28930"/>
    <lineage>
        <taxon>Eukaryota</taxon>
        <taxon>Viridiplantae</taxon>
        <taxon>Streptophyta</taxon>
        <taxon>Embryophyta</taxon>
        <taxon>Tracheophyta</taxon>
        <taxon>Spermatophyta</taxon>
        <taxon>Magnoliopsida</taxon>
        <taxon>eudicotyledons</taxon>
        <taxon>Gunneridae</taxon>
        <taxon>Pentapetalae</taxon>
        <taxon>rosids</taxon>
        <taxon>fabids</taxon>
        <taxon>Fagales</taxon>
        <taxon>Fagaceae</taxon>
        <taxon>Fagus</taxon>
    </lineage>
</organism>
<dbReference type="GO" id="GO:0003824">
    <property type="term" value="F:catalytic activity"/>
    <property type="evidence" value="ECO:0007669"/>
    <property type="project" value="InterPro"/>
</dbReference>
<dbReference type="InterPro" id="IPR036691">
    <property type="entry name" value="Endo/exonu/phosph_ase_sf"/>
</dbReference>
<feature type="domain" description="Reverse transcriptase zinc-binding" evidence="4">
    <location>
        <begin position="1105"/>
        <end position="1201"/>
    </location>
</feature>
<dbReference type="InterPro" id="IPR000477">
    <property type="entry name" value="RT_dom"/>
</dbReference>
<dbReference type="PANTHER" id="PTHR46890:SF48">
    <property type="entry name" value="RNA-DIRECTED DNA POLYMERASE"/>
    <property type="match status" value="1"/>
</dbReference>
<accession>A0A2N9HXK1</accession>
<feature type="domain" description="Zinc knuckle CX2CX4HX4C" evidence="5">
    <location>
        <begin position="139"/>
        <end position="185"/>
    </location>
</feature>
<feature type="domain" description="Endonuclease/exonuclease/phosphatase" evidence="3">
    <location>
        <begin position="394"/>
        <end position="592"/>
    </location>
</feature>
<evidence type="ECO:0000313" key="6">
    <source>
        <dbReference type="EMBL" id="SPD18636.1"/>
    </source>
</evidence>
<evidence type="ECO:0000259" key="2">
    <source>
        <dbReference type="Pfam" id="PF00078"/>
    </source>
</evidence>
<feature type="region of interest" description="Disordered" evidence="1">
    <location>
        <begin position="217"/>
        <end position="239"/>
    </location>
</feature>
<dbReference type="AlphaFoldDB" id="A0A2N9HXK1"/>
<dbReference type="Pfam" id="PF00078">
    <property type="entry name" value="RVT_1"/>
    <property type="match status" value="1"/>
</dbReference>
<gene>
    <name evidence="6" type="ORF">FSB_LOCUS46518</name>
</gene>
<dbReference type="InterPro" id="IPR025836">
    <property type="entry name" value="Zn_knuckle_CX2CX4HX4C"/>
</dbReference>
<reference evidence="6" key="1">
    <citation type="submission" date="2018-02" db="EMBL/GenBank/DDBJ databases">
        <authorList>
            <person name="Cohen D.B."/>
            <person name="Kent A.D."/>
        </authorList>
    </citation>
    <scope>NUCLEOTIDE SEQUENCE</scope>
</reference>
<evidence type="ECO:0000259" key="5">
    <source>
        <dbReference type="Pfam" id="PF14392"/>
    </source>
</evidence>
<dbReference type="PANTHER" id="PTHR46890">
    <property type="entry name" value="NON-LTR RETROLELEMENT REVERSE TRANSCRIPTASE-LIKE PROTEIN-RELATED"/>
    <property type="match status" value="1"/>
</dbReference>
<dbReference type="Gene3D" id="3.60.10.10">
    <property type="entry name" value="Endonuclease/exonuclease/phosphatase"/>
    <property type="match status" value="1"/>
</dbReference>
<dbReference type="InterPro" id="IPR005135">
    <property type="entry name" value="Endo/exonuclease/phosphatase"/>
</dbReference>
<dbReference type="SUPFAM" id="SSF56219">
    <property type="entry name" value="DNase I-like"/>
    <property type="match status" value="1"/>
</dbReference>